<name>A0AC61RJ05_9BACT</name>
<keyword evidence="2" id="KW-1185">Reference proteome</keyword>
<keyword evidence="1" id="KW-0548">Nucleotidyltransferase</keyword>
<dbReference type="Proteomes" id="UP000306319">
    <property type="component" value="Unassembled WGS sequence"/>
</dbReference>
<gene>
    <name evidence="1" type="ORF">E5331_15275</name>
</gene>
<dbReference type="EMBL" id="SRYB01000027">
    <property type="protein sequence ID" value="TGY77295.1"/>
    <property type="molecule type" value="Genomic_DNA"/>
</dbReference>
<comment type="caution">
    <text evidence="1">The sequence shown here is derived from an EMBL/GenBank/DDBJ whole genome shotgun (WGS) entry which is preliminary data.</text>
</comment>
<evidence type="ECO:0000313" key="1">
    <source>
        <dbReference type="EMBL" id="TGY77295.1"/>
    </source>
</evidence>
<evidence type="ECO:0000313" key="2">
    <source>
        <dbReference type="Proteomes" id="UP000306319"/>
    </source>
</evidence>
<protein>
    <submittedName>
        <fullName evidence="1">Nicotinate-nucleotide adenylyltransferase</fullName>
        <ecNumber evidence="1">2.7.7.18</ecNumber>
    </submittedName>
</protein>
<keyword evidence="1" id="KW-0808">Transferase</keyword>
<dbReference type="EC" id="2.7.7.18" evidence="1"/>
<organism evidence="1 2">
    <name type="scientific">Lepagella muris</name>
    <dbReference type="NCBI Taxonomy" id="3032870"/>
    <lineage>
        <taxon>Bacteria</taxon>
        <taxon>Pseudomonadati</taxon>
        <taxon>Bacteroidota</taxon>
        <taxon>Bacteroidia</taxon>
        <taxon>Bacteroidales</taxon>
        <taxon>Muribaculaceae</taxon>
        <taxon>Lepagella</taxon>
    </lineage>
</organism>
<accession>A0AC61RJ05</accession>
<proteinExistence type="predicted"/>
<sequence>MRIGVYCGSFDPIHTGHAMVANYLAQYGGLDEVWLMVSRHNPLKVGRDPASEPHRLAMVKLVAEGCSRVVASDFEFSLPVPSYTYVTLCRLRERFPQHKFVLIIGSDNWHNFNRWRDSESILREFGLIVYPRPGYDLPVELPAGVEVPAKAPQALISSTFIRKAVADGKNLNYFVPREVADYIRQNRLYTNLL</sequence>
<reference evidence="1" key="1">
    <citation type="submission" date="2019-04" db="EMBL/GenBank/DDBJ databases">
        <title>Microbes associate with the intestines of laboratory mice.</title>
        <authorList>
            <person name="Navarre W."/>
            <person name="Wong E."/>
            <person name="Huang K."/>
            <person name="Tropini C."/>
            <person name="Ng K."/>
            <person name="Yu B."/>
        </authorList>
    </citation>
    <scope>NUCLEOTIDE SEQUENCE</scope>
    <source>
        <strain evidence="1">NM04_E33</strain>
    </source>
</reference>